<name>A0ACC0UU69_9HYPO</name>
<sequence>MPQTGPSGPSLIPGNEMPASASARPLAYLTRAGRAASYPILGIWYFLRNREFWPLFLGRILPLSLISFLVYLVLFTFTFLPQYAFLAIFNGWGAWVNAVVLVLGEGLVIIQGLFEGFFVDECRVDVFDATLIKHSFTEMIAPHRVLLLDAPNAVKMLGKPTTAAVYTPWSLIQMVELAVFLPLNLIPVLGTPAFIVITGTRLGKLSHYRWFQLRGLTKEEKKKEARSLVWDDIWFGTVAMILELIPILSLFFLLTTTAGAALWVVRIEEERKKRVEARDEPPPAYHDIV</sequence>
<keyword evidence="2" id="KW-1185">Reference proteome</keyword>
<proteinExistence type="predicted"/>
<evidence type="ECO:0000313" key="2">
    <source>
        <dbReference type="Proteomes" id="UP001163324"/>
    </source>
</evidence>
<dbReference type="Proteomes" id="UP001163324">
    <property type="component" value="Chromosome 8"/>
</dbReference>
<protein>
    <submittedName>
        <fullName evidence="1">Uncharacterized protein</fullName>
    </submittedName>
</protein>
<dbReference type="EMBL" id="CM047947">
    <property type="protein sequence ID" value="KAI9897057.1"/>
    <property type="molecule type" value="Genomic_DNA"/>
</dbReference>
<reference evidence="1" key="1">
    <citation type="submission" date="2022-10" db="EMBL/GenBank/DDBJ databases">
        <title>Complete Genome of Trichothecium roseum strain YXFP-22015, a Plant Pathogen Isolated from Citrus.</title>
        <authorList>
            <person name="Wang Y."/>
            <person name="Zhu L."/>
        </authorList>
    </citation>
    <scope>NUCLEOTIDE SEQUENCE</scope>
    <source>
        <strain evidence="1">YXFP-22015</strain>
    </source>
</reference>
<evidence type="ECO:0000313" key="1">
    <source>
        <dbReference type="EMBL" id="KAI9897057.1"/>
    </source>
</evidence>
<accession>A0ACC0UU69</accession>
<gene>
    <name evidence="1" type="ORF">N3K66_008079</name>
</gene>
<organism evidence="1 2">
    <name type="scientific">Trichothecium roseum</name>
    <dbReference type="NCBI Taxonomy" id="47278"/>
    <lineage>
        <taxon>Eukaryota</taxon>
        <taxon>Fungi</taxon>
        <taxon>Dikarya</taxon>
        <taxon>Ascomycota</taxon>
        <taxon>Pezizomycotina</taxon>
        <taxon>Sordariomycetes</taxon>
        <taxon>Hypocreomycetidae</taxon>
        <taxon>Hypocreales</taxon>
        <taxon>Hypocreales incertae sedis</taxon>
        <taxon>Trichothecium</taxon>
    </lineage>
</organism>
<comment type="caution">
    <text evidence="1">The sequence shown here is derived from an EMBL/GenBank/DDBJ whole genome shotgun (WGS) entry which is preliminary data.</text>
</comment>